<comment type="caution">
    <text evidence="2">The sequence shown here is derived from an EMBL/GenBank/DDBJ whole genome shotgun (WGS) entry which is preliminary data.</text>
</comment>
<accession>A0A2T4IQ80</accession>
<dbReference type="EMBL" id="PZJX01000045">
    <property type="protein sequence ID" value="PTE07811.1"/>
    <property type="molecule type" value="Genomic_DNA"/>
</dbReference>
<organism evidence="2 3">
    <name type="scientific">Mesorhizobium helmanticense</name>
    <dbReference type="NCBI Taxonomy" id="1776423"/>
    <lineage>
        <taxon>Bacteria</taxon>
        <taxon>Pseudomonadati</taxon>
        <taxon>Pseudomonadota</taxon>
        <taxon>Alphaproteobacteria</taxon>
        <taxon>Hyphomicrobiales</taxon>
        <taxon>Phyllobacteriaceae</taxon>
        <taxon>Mesorhizobium</taxon>
    </lineage>
</organism>
<dbReference type="OrthoDB" id="8100605at2"/>
<evidence type="ECO:0000313" key="3">
    <source>
        <dbReference type="Proteomes" id="UP000240259"/>
    </source>
</evidence>
<evidence type="ECO:0000313" key="2">
    <source>
        <dbReference type="EMBL" id="PTE07811.1"/>
    </source>
</evidence>
<gene>
    <name evidence="2" type="ORF">C9427_24435</name>
</gene>
<keyword evidence="3" id="KW-1185">Reference proteome</keyword>
<dbReference type="AlphaFoldDB" id="A0A2T4IQ80"/>
<keyword evidence="1" id="KW-0472">Membrane</keyword>
<reference evidence="2 3" key="1">
    <citation type="submission" date="2018-03" db="EMBL/GenBank/DDBJ databases">
        <title>Genome sequence of the symbiotic type strain Mesorhizobium helmanticense CSLC115NT isolated from Lotus corniculatus nodules.</title>
        <authorList>
            <person name="Sannazzaro A.I."/>
            <person name="Torres Tejerizo G.A."/>
            <person name="Dip D."/>
            <person name="Caballero M."/>
            <person name="Pistorio M."/>
            <person name="Estrella M.J."/>
        </authorList>
    </citation>
    <scope>NUCLEOTIDE SEQUENCE [LARGE SCALE GENOMIC DNA]</scope>
    <source>
        <strain evidence="2 3">CSLC115N</strain>
    </source>
</reference>
<proteinExistence type="predicted"/>
<protein>
    <submittedName>
        <fullName evidence="2">Uncharacterized protein</fullName>
    </submittedName>
</protein>
<evidence type="ECO:0000256" key="1">
    <source>
        <dbReference type="SAM" id="Phobius"/>
    </source>
</evidence>
<sequence length="385" mass="43132">MRLPWFAKSGKADRKRPSAASFRTEIIADVIVPDRAEPVRFFSRKLVSPAKLRRFSNKDFRESLLFGFYLGVAAILPVAWWAPICRSVSGLRLKRHMRKDFSRYAAATQAVLGKGIDAKKLFRALLAANHRRRLLLAVHVVRPRWSPTIRLEGLEGLQAALKRGRGAIIWCDQFTAQTIIGKRALHEAGVETHQVSVDFHGISDTTFGLRFLNPPMVAVENRFLKSRVVFERSDAYQVTIRMQKILKDNGVVLMTNNIHAGSTFAEAGMGESGWTHLASAPANFAARGGTALFAMSTFEMVPFREYRAVISRELRPTTAQPAPVASTARNMGPKNMELQAHYILLKRDRLLEALKDHPEQMMVWASHQRFTERSGVAPADDDAGS</sequence>
<dbReference type="RefSeq" id="WP_107651628.1">
    <property type="nucleotide sequence ID" value="NZ_PZJX01000045.1"/>
</dbReference>
<keyword evidence="1" id="KW-0812">Transmembrane</keyword>
<name>A0A2T4IQ80_9HYPH</name>
<dbReference type="Proteomes" id="UP000240259">
    <property type="component" value="Unassembled WGS sequence"/>
</dbReference>
<feature type="transmembrane region" description="Helical" evidence="1">
    <location>
        <begin position="63"/>
        <end position="82"/>
    </location>
</feature>
<keyword evidence="1" id="KW-1133">Transmembrane helix</keyword>